<name>A0A6V7L145_9HYME</name>
<evidence type="ECO:0000313" key="1">
    <source>
        <dbReference type="EMBL" id="CAD1569559.1"/>
    </source>
</evidence>
<reference evidence="1" key="1">
    <citation type="submission" date="2020-07" db="EMBL/GenBank/DDBJ databases">
        <authorList>
            <person name="Ferguson B K."/>
        </authorList>
    </citation>
    <scope>NUCLEOTIDE SEQUENCE</scope>
    <source>
        <strain evidence="1">L06</strain>
    </source>
</reference>
<accession>A0A6V7L145</accession>
<sequence length="9" mass="1156">MYNESNENR</sequence>
<gene>
    <name evidence="1" type="ORF">BBRV_LOCUS93075</name>
</gene>
<dbReference type="EMBL" id="CADCXW020000327">
    <property type="protein sequence ID" value="CAD1569559.1"/>
    <property type="molecule type" value="Genomic_DNA"/>
</dbReference>
<protein>
    <submittedName>
        <fullName evidence="1">Uncharacterized protein</fullName>
    </submittedName>
</protein>
<proteinExistence type="predicted"/>
<organism evidence="1">
    <name type="scientific">Bracon brevicornis</name>
    <dbReference type="NCBI Taxonomy" id="1563983"/>
    <lineage>
        <taxon>Eukaryota</taxon>
        <taxon>Metazoa</taxon>
        <taxon>Ecdysozoa</taxon>
        <taxon>Arthropoda</taxon>
        <taxon>Hexapoda</taxon>
        <taxon>Insecta</taxon>
        <taxon>Pterygota</taxon>
        <taxon>Neoptera</taxon>
        <taxon>Endopterygota</taxon>
        <taxon>Hymenoptera</taxon>
        <taxon>Apocrita</taxon>
        <taxon>Ichneumonoidea</taxon>
        <taxon>Braconidae</taxon>
        <taxon>Braconinae</taxon>
        <taxon>Bracon</taxon>
    </lineage>
</organism>